<feature type="transmembrane region" description="Helical" evidence="6">
    <location>
        <begin position="369"/>
        <end position="389"/>
    </location>
</feature>
<dbReference type="STRING" id="1137284.GCA_001418205_01337"/>
<keyword evidence="3 6" id="KW-0812">Transmembrane</keyword>
<accession>A0A0K6IK77</accession>
<feature type="transmembrane region" description="Helical" evidence="6">
    <location>
        <begin position="213"/>
        <end position="232"/>
    </location>
</feature>
<evidence type="ECO:0000256" key="6">
    <source>
        <dbReference type="SAM" id="Phobius"/>
    </source>
</evidence>
<dbReference type="CDD" id="cd17324">
    <property type="entry name" value="MFS_NepI_like"/>
    <property type="match status" value="1"/>
</dbReference>
<dbReference type="PANTHER" id="PTHR43124">
    <property type="entry name" value="PURINE EFFLUX PUMP PBUE"/>
    <property type="match status" value="1"/>
</dbReference>
<evidence type="ECO:0000256" key="5">
    <source>
        <dbReference type="ARBA" id="ARBA00023136"/>
    </source>
</evidence>
<feature type="transmembrane region" description="Helical" evidence="6">
    <location>
        <begin position="244"/>
        <end position="265"/>
    </location>
</feature>
<name>A0A0K6IK77_9GAMM</name>
<proteinExistence type="predicted"/>
<protein>
    <submittedName>
        <fullName evidence="8">Predicted arabinose efflux permease, MFS family</fullName>
    </submittedName>
</protein>
<evidence type="ECO:0000256" key="1">
    <source>
        <dbReference type="ARBA" id="ARBA00004651"/>
    </source>
</evidence>
<dbReference type="InterPro" id="IPR020846">
    <property type="entry name" value="MFS_dom"/>
</dbReference>
<dbReference type="GO" id="GO:0022857">
    <property type="term" value="F:transmembrane transporter activity"/>
    <property type="evidence" value="ECO:0007669"/>
    <property type="project" value="InterPro"/>
</dbReference>
<dbReference type="InterPro" id="IPR050189">
    <property type="entry name" value="MFS_Efflux_Transporters"/>
</dbReference>
<dbReference type="AlphaFoldDB" id="A0A0K6IK77"/>
<keyword evidence="5 6" id="KW-0472">Membrane</keyword>
<dbReference type="PROSITE" id="PS50850">
    <property type="entry name" value="MFS"/>
    <property type="match status" value="1"/>
</dbReference>
<evidence type="ECO:0000313" key="9">
    <source>
        <dbReference type="Proteomes" id="UP000182769"/>
    </source>
</evidence>
<organism evidence="8 9">
    <name type="scientific">Marinomonas fungiae</name>
    <dbReference type="NCBI Taxonomy" id="1137284"/>
    <lineage>
        <taxon>Bacteria</taxon>
        <taxon>Pseudomonadati</taxon>
        <taxon>Pseudomonadota</taxon>
        <taxon>Gammaproteobacteria</taxon>
        <taxon>Oceanospirillales</taxon>
        <taxon>Oceanospirillaceae</taxon>
        <taxon>Marinomonas</taxon>
    </lineage>
</organism>
<evidence type="ECO:0000313" key="8">
    <source>
        <dbReference type="EMBL" id="CUB03486.1"/>
    </source>
</evidence>
<feature type="transmembrane region" description="Helical" evidence="6">
    <location>
        <begin position="338"/>
        <end position="357"/>
    </location>
</feature>
<keyword evidence="9" id="KW-1185">Reference proteome</keyword>
<feature type="transmembrane region" description="Helical" evidence="6">
    <location>
        <begin position="141"/>
        <end position="160"/>
    </location>
</feature>
<feature type="transmembrane region" description="Helical" evidence="6">
    <location>
        <begin position="20"/>
        <end position="43"/>
    </location>
</feature>
<dbReference type="PANTHER" id="PTHR43124:SF4">
    <property type="entry name" value="SUGAR EFFLUX TRANSPORTER"/>
    <property type="match status" value="1"/>
</dbReference>
<dbReference type="InterPro" id="IPR036259">
    <property type="entry name" value="MFS_trans_sf"/>
</dbReference>
<dbReference type="Proteomes" id="UP000182769">
    <property type="component" value="Unassembled WGS sequence"/>
</dbReference>
<gene>
    <name evidence="8" type="ORF">Ga0061065_103337</name>
</gene>
<comment type="subcellular location">
    <subcellularLocation>
        <location evidence="1">Cell membrane</location>
        <topology evidence="1">Multi-pass membrane protein</topology>
    </subcellularLocation>
</comment>
<evidence type="ECO:0000256" key="3">
    <source>
        <dbReference type="ARBA" id="ARBA00022692"/>
    </source>
</evidence>
<evidence type="ECO:0000256" key="4">
    <source>
        <dbReference type="ARBA" id="ARBA00022989"/>
    </source>
</evidence>
<feature type="transmembrane region" description="Helical" evidence="6">
    <location>
        <begin position="55"/>
        <end position="75"/>
    </location>
</feature>
<feature type="transmembrane region" description="Helical" evidence="6">
    <location>
        <begin position="109"/>
        <end position="134"/>
    </location>
</feature>
<dbReference type="GO" id="GO:0005886">
    <property type="term" value="C:plasma membrane"/>
    <property type="evidence" value="ECO:0007669"/>
    <property type="project" value="UniProtKB-SubCell"/>
</dbReference>
<reference evidence="9" key="1">
    <citation type="submission" date="2015-08" db="EMBL/GenBank/DDBJ databases">
        <authorList>
            <person name="Varghese N."/>
        </authorList>
    </citation>
    <scope>NUCLEOTIDE SEQUENCE [LARGE SCALE GENOMIC DNA]</scope>
    <source>
        <strain evidence="9">JCM 18476</strain>
    </source>
</reference>
<dbReference type="RefSeq" id="WP_055462438.1">
    <property type="nucleotide sequence ID" value="NZ_CYHG01000003.1"/>
</dbReference>
<dbReference type="Gene3D" id="1.20.1250.20">
    <property type="entry name" value="MFS general substrate transporter like domains"/>
    <property type="match status" value="1"/>
</dbReference>
<feature type="transmembrane region" description="Helical" evidence="6">
    <location>
        <begin position="304"/>
        <end position="326"/>
    </location>
</feature>
<dbReference type="Pfam" id="PF07690">
    <property type="entry name" value="MFS_1"/>
    <property type="match status" value="1"/>
</dbReference>
<dbReference type="OrthoDB" id="9788453at2"/>
<keyword evidence="4 6" id="KW-1133">Transmembrane helix</keyword>
<feature type="domain" description="Major facilitator superfamily (MFS) profile" evidence="7">
    <location>
        <begin position="16"/>
        <end position="393"/>
    </location>
</feature>
<keyword evidence="2" id="KW-1003">Cell membrane</keyword>
<feature type="transmembrane region" description="Helical" evidence="6">
    <location>
        <begin position="172"/>
        <end position="192"/>
    </location>
</feature>
<dbReference type="InterPro" id="IPR011701">
    <property type="entry name" value="MFS"/>
</dbReference>
<dbReference type="NCBIfam" id="NF002921">
    <property type="entry name" value="PRK03545.1"/>
    <property type="match status" value="1"/>
</dbReference>
<evidence type="ECO:0000259" key="7">
    <source>
        <dbReference type="PROSITE" id="PS50850"/>
    </source>
</evidence>
<dbReference type="SUPFAM" id="SSF103473">
    <property type="entry name" value="MFS general substrate transporter"/>
    <property type="match status" value="1"/>
</dbReference>
<evidence type="ECO:0000256" key="2">
    <source>
        <dbReference type="ARBA" id="ARBA00022475"/>
    </source>
</evidence>
<sequence>MTQLPPAQTTPKYVQYLRVLALGFCAFIFNTSEFVPVGLLTAISNDFNITPSQTGWMLTIYAWIVGLMSLPMMLITSRMERKRLLLGTCAVFIVSHGLSAFAWDFQSLLISRIGVAFAHAIFWSITASIAIRVAPPGKMNFALSVLATGTGMAMVLGVPLGRLIGEYMGWRMAFEVIGLAALVITLAVFRLLPQLPSLTSTNLKAKVKSVFTNKVLFVMYLAVFLMFTAHYASYSYIEPFMIEFGGVSSGFTTVLLLTFGCAGIIGSTLFGSFGDKFGAPLMIGSAVGMTACMALMVISVTSQTALILITVTWGAAMILTILAMQARVLGIDATASDIIMSLFSGIINLGIGAGALVGSLTIDHIGLEFVGYVGALVAGLSLLVIIYIAKLNLQPAEISGGGH</sequence>
<feature type="transmembrane region" description="Helical" evidence="6">
    <location>
        <begin position="277"/>
        <end position="298"/>
    </location>
</feature>
<dbReference type="EMBL" id="CYHG01000003">
    <property type="protein sequence ID" value="CUB03486.1"/>
    <property type="molecule type" value="Genomic_DNA"/>
</dbReference>